<protein>
    <submittedName>
        <fullName evidence="9">Response regulator transcription factor</fullName>
    </submittedName>
</protein>
<dbReference type="SUPFAM" id="SSF46894">
    <property type="entry name" value="C-terminal effector domain of the bipartite response regulators"/>
    <property type="match status" value="1"/>
</dbReference>
<keyword evidence="10" id="KW-1185">Reference proteome</keyword>
<accession>A0A6N9PY17</accession>
<evidence type="ECO:0000256" key="1">
    <source>
        <dbReference type="ARBA" id="ARBA00022553"/>
    </source>
</evidence>
<dbReference type="AlphaFoldDB" id="A0A6N9PY17"/>
<dbReference type="InterPro" id="IPR001789">
    <property type="entry name" value="Sig_transdc_resp-reg_receiver"/>
</dbReference>
<dbReference type="InterPro" id="IPR016032">
    <property type="entry name" value="Sig_transdc_resp-reg_C-effctor"/>
</dbReference>
<dbReference type="PROSITE" id="PS50043">
    <property type="entry name" value="HTH_LUXR_2"/>
    <property type="match status" value="1"/>
</dbReference>
<keyword evidence="1 6" id="KW-0597">Phosphoprotein</keyword>
<dbReference type="SMART" id="SM00421">
    <property type="entry name" value="HTH_LUXR"/>
    <property type="match status" value="1"/>
</dbReference>
<evidence type="ECO:0000259" key="7">
    <source>
        <dbReference type="PROSITE" id="PS50043"/>
    </source>
</evidence>
<feature type="domain" description="HTH luxR-type" evidence="7">
    <location>
        <begin position="140"/>
        <end position="205"/>
    </location>
</feature>
<dbReference type="InterPro" id="IPR000792">
    <property type="entry name" value="Tscrpt_reg_LuxR_C"/>
</dbReference>
<evidence type="ECO:0000256" key="4">
    <source>
        <dbReference type="ARBA" id="ARBA00023125"/>
    </source>
</evidence>
<comment type="caution">
    <text evidence="9">The sequence shown here is derived from an EMBL/GenBank/DDBJ whole genome shotgun (WGS) entry which is preliminary data.</text>
</comment>
<evidence type="ECO:0000256" key="3">
    <source>
        <dbReference type="ARBA" id="ARBA00023015"/>
    </source>
</evidence>
<gene>
    <name evidence="9" type="ORF">ERL59_00795</name>
</gene>
<evidence type="ECO:0000313" key="10">
    <source>
        <dbReference type="Proteomes" id="UP000448943"/>
    </source>
</evidence>
<dbReference type="Proteomes" id="UP000448943">
    <property type="component" value="Unassembled WGS sequence"/>
</dbReference>
<evidence type="ECO:0000256" key="6">
    <source>
        <dbReference type="PROSITE-ProRule" id="PRU00169"/>
    </source>
</evidence>
<dbReference type="PROSITE" id="PS50110">
    <property type="entry name" value="RESPONSE_REGULATORY"/>
    <property type="match status" value="1"/>
</dbReference>
<dbReference type="CDD" id="cd17535">
    <property type="entry name" value="REC_NarL-like"/>
    <property type="match status" value="1"/>
</dbReference>
<keyword evidence="5" id="KW-0804">Transcription</keyword>
<organism evidence="9 10">
    <name type="scientific">Chengkuizengella marina</name>
    <dbReference type="NCBI Taxonomy" id="2507566"/>
    <lineage>
        <taxon>Bacteria</taxon>
        <taxon>Bacillati</taxon>
        <taxon>Bacillota</taxon>
        <taxon>Bacilli</taxon>
        <taxon>Bacillales</taxon>
        <taxon>Paenibacillaceae</taxon>
        <taxon>Chengkuizengella</taxon>
    </lineage>
</organism>
<dbReference type="Gene3D" id="1.10.10.10">
    <property type="entry name" value="Winged helix-like DNA-binding domain superfamily/Winged helix DNA-binding domain"/>
    <property type="match status" value="1"/>
</dbReference>
<dbReference type="RefSeq" id="WP_160643524.1">
    <property type="nucleotide sequence ID" value="NZ_SIJB01000004.1"/>
</dbReference>
<keyword evidence="4" id="KW-0238">DNA-binding</keyword>
<dbReference type="GO" id="GO:0006355">
    <property type="term" value="P:regulation of DNA-templated transcription"/>
    <property type="evidence" value="ECO:0007669"/>
    <property type="project" value="InterPro"/>
</dbReference>
<dbReference type="Pfam" id="PF00196">
    <property type="entry name" value="GerE"/>
    <property type="match status" value="1"/>
</dbReference>
<sequence length="206" mass="23726">MNKIKILLVEDDIDWLQMISEFLNHEKDFQVTGKATSHYEALQLVTNTEFDIVLLDINLTKNQLDGIYTAVEISESNPDAKIIMLTSLNDEEIIKKAFTAGAINYVAKPDFEQLPHVIRFAFSHSHPMEVFKLEFHRLKREEQLQKLTPAEKEVFQHIEKGMTQTEIGKKLYKSESTLKNQVNKILKKLGVKSSKEAVKKVKRKGL</sequence>
<dbReference type="Gene3D" id="3.40.50.2300">
    <property type="match status" value="1"/>
</dbReference>
<dbReference type="InterPro" id="IPR036388">
    <property type="entry name" value="WH-like_DNA-bd_sf"/>
</dbReference>
<dbReference type="PRINTS" id="PR00038">
    <property type="entry name" value="HTHLUXR"/>
</dbReference>
<dbReference type="OrthoDB" id="192836at2"/>
<dbReference type="GO" id="GO:0000160">
    <property type="term" value="P:phosphorelay signal transduction system"/>
    <property type="evidence" value="ECO:0007669"/>
    <property type="project" value="UniProtKB-KW"/>
</dbReference>
<dbReference type="CDD" id="cd06170">
    <property type="entry name" value="LuxR_C_like"/>
    <property type="match status" value="1"/>
</dbReference>
<feature type="modified residue" description="4-aspartylphosphate" evidence="6">
    <location>
        <position position="56"/>
    </location>
</feature>
<dbReference type="SUPFAM" id="SSF52172">
    <property type="entry name" value="CheY-like"/>
    <property type="match status" value="1"/>
</dbReference>
<dbReference type="Pfam" id="PF00072">
    <property type="entry name" value="Response_reg"/>
    <property type="match status" value="1"/>
</dbReference>
<evidence type="ECO:0000256" key="5">
    <source>
        <dbReference type="ARBA" id="ARBA00023163"/>
    </source>
</evidence>
<dbReference type="PANTHER" id="PTHR43214">
    <property type="entry name" value="TWO-COMPONENT RESPONSE REGULATOR"/>
    <property type="match status" value="1"/>
</dbReference>
<dbReference type="SMART" id="SM00448">
    <property type="entry name" value="REC"/>
    <property type="match status" value="1"/>
</dbReference>
<feature type="domain" description="Response regulatory" evidence="8">
    <location>
        <begin position="5"/>
        <end position="123"/>
    </location>
</feature>
<dbReference type="InterPro" id="IPR058245">
    <property type="entry name" value="NreC/VraR/RcsB-like_REC"/>
</dbReference>
<evidence type="ECO:0000256" key="2">
    <source>
        <dbReference type="ARBA" id="ARBA00023012"/>
    </source>
</evidence>
<dbReference type="EMBL" id="SIJB01000004">
    <property type="protein sequence ID" value="NBI27505.1"/>
    <property type="molecule type" value="Genomic_DNA"/>
</dbReference>
<reference evidence="9 10" key="1">
    <citation type="submission" date="2019-01" db="EMBL/GenBank/DDBJ databases">
        <title>Chengkuizengella sp. nov., isolated from deep-sea sediment of East Pacific Ocean.</title>
        <authorList>
            <person name="Yang J."/>
            <person name="Lai Q."/>
            <person name="Shao Z."/>
        </authorList>
    </citation>
    <scope>NUCLEOTIDE SEQUENCE [LARGE SCALE GENOMIC DNA]</scope>
    <source>
        <strain evidence="9 10">YPA3-1-1</strain>
    </source>
</reference>
<proteinExistence type="predicted"/>
<keyword evidence="2" id="KW-0902">Two-component regulatory system</keyword>
<dbReference type="GO" id="GO:0003677">
    <property type="term" value="F:DNA binding"/>
    <property type="evidence" value="ECO:0007669"/>
    <property type="project" value="UniProtKB-KW"/>
</dbReference>
<keyword evidence="3" id="KW-0805">Transcription regulation</keyword>
<evidence type="ECO:0000259" key="8">
    <source>
        <dbReference type="PROSITE" id="PS50110"/>
    </source>
</evidence>
<dbReference type="InterPro" id="IPR039420">
    <property type="entry name" value="WalR-like"/>
</dbReference>
<dbReference type="PANTHER" id="PTHR43214:SF43">
    <property type="entry name" value="TWO-COMPONENT RESPONSE REGULATOR"/>
    <property type="match status" value="1"/>
</dbReference>
<name>A0A6N9PY17_9BACL</name>
<dbReference type="InterPro" id="IPR011006">
    <property type="entry name" value="CheY-like_superfamily"/>
</dbReference>
<evidence type="ECO:0000313" key="9">
    <source>
        <dbReference type="EMBL" id="NBI27505.1"/>
    </source>
</evidence>